<keyword evidence="1" id="KW-0560">Oxidoreductase</keyword>
<organism evidence="4 5">
    <name type="scientific">Natrialba chahannaoensis JCM 10990</name>
    <dbReference type="NCBI Taxonomy" id="1227492"/>
    <lineage>
        <taxon>Archaea</taxon>
        <taxon>Methanobacteriati</taxon>
        <taxon>Methanobacteriota</taxon>
        <taxon>Stenosarchaea group</taxon>
        <taxon>Halobacteria</taxon>
        <taxon>Halobacteriales</taxon>
        <taxon>Natrialbaceae</taxon>
        <taxon>Natrialba</taxon>
    </lineage>
</organism>
<evidence type="ECO:0000256" key="1">
    <source>
        <dbReference type="ARBA" id="ARBA00023002"/>
    </source>
</evidence>
<keyword evidence="5" id="KW-1185">Reference proteome</keyword>
<dbReference type="PANTHER" id="PTHR43333">
    <property type="entry name" value="2-HACID_DH_C DOMAIN-CONTAINING PROTEIN"/>
    <property type="match status" value="1"/>
</dbReference>
<dbReference type="Proteomes" id="UP000011693">
    <property type="component" value="Unassembled WGS sequence"/>
</dbReference>
<evidence type="ECO:0000313" key="5">
    <source>
        <dbReference type="Proteomes" id="UP000011693"/>
    </source>
</evidence>
<dbReference type="SUPFAM" id="SSF51735">
    <property type="entry name" value="NAD(P)-binding Rossmann-fold domains"/>
    <property type="match status" value="1"/>
</dbReference>
<dbReference type="EMBL" id="AOIN01000040">
    <property type="protein sequence ID" value="ELZ02084.1"/>
    <property type="molecule type" value="Genomic_DNA"/>
</dbReference>
<dbReference type="InterPro" id="IPR036291">
    <property type="entry name" value="NAD(P)-bd_dom_sf"/>
</dbReference>
<dbReference type="GO" id="GO:0016491">
    <property type="term" value="F:oxidoreductase activity"/>
    <property type="evidence" value="ECO:0007669"/>
    <property type="project" value="UniProtKB-KW"/>
</dbReference>
<reference evidence="4 5" key="1">
    <citation type="journal article" date="2014" name="PLoS Genet.">
        <title>Phylogenetically driven sequencing of extremely halophilic archaea reveals strategies for static and dynamic osmo-response.</title>
        <authorList>
            <person name="Becker E.A."/>
            <person name="Seitzer P.M."/>
            <person name="Tritt A."/>
            <person name="Larsen D."/>
            <person name="Krusor M."/>
            <person name="Yao A.I."/>
            <person name="Wu D."/>
            <person name="Madern D."/>
            <person name="Eisen J.A."/>
            <person name="Darling A.E."/>
            <person name="Facciotti M.T."/>
        </authorList>
    </citation>
    <scope>NUCLEOTIDE SEQUENCE [LARGE SCALE GENOMIC DNA]</scope>
    <source>
        <strain evidence="4 5">JCM 10990</strain>
    </source>
</reference>
<sequence length="74" mass="8293">MVDALESNSIEGAGLDVFETEPLPEESPLWEMDEVIITPHCAAFTVDYFRDVGGLVRENVERLRDGKELTNQVV</sequence>
<feature type="domain" description="D-isomer specific 2-hydroxyacid dehydrogenase NAD-binding" evidence="3">
    <location>
        <begin position="1"/>
        <end position="42"/>
    </location>
</feature>
<dbReference type="PATRIC" id="fig|1227492.4.peg.1119"/>
<name>M0AXF4_9EURY</name>
<dbReference type="STRING" id="1227492.C482_05781"/>
<protein>
    <submittedName>
        <fullName evidence="4">D-isomer specific 2-hydroxyacid dehydrogenase NAD-binding protein</fullName>
    </submittedName>
</protein>
<accession>M0AXF4</accession>
<proteinExistence type="predicted"/>
<evidence type="ECO:0000259" key="3">
    <source>
        <dbReference type="Pfam" id="PF02826"/>
    </source>
</evidence>
<dbReference type="AlphaFoldDB" id="M0AXF4"/>
<keyword evidence="2" id="KW-0520">NAD</keyword>
<dbReference type="GO" id="GO:0051287">
    <property type="term" value="F:NAD binding"/>
    <property type="evidence" value="ECO:0007669"/>
    <property type="project" value="InterPro"/>
</dbReference>
<gene>
    <name evidence="4" type="ORF">C482_05781</name>
</gene>
<dbReference type="PANTHER" id="PTHR43333:SF1">
    <property type="entry name" value="D-ISOMER SPECIFIC 2-HYDROXYACID DEHYDROGENASE NAD-BINDING DOMAIN-CONTAINING PROTEIN"/>
    <property type="match status" value="1"/>
</dbReference>
<comment type="caution">
    <text evidence="4">The sequence shown here is derived from an EMBL/GenBank/DDBJ whole genome shotgun (WGS) entry which is preliminary data.</text>
</comment>
<evidence type="ECO:0000256" key="2">
    <source>
        <dbReference type="ARBA" id="ARBA00023027"/>
    </source>
</evidence>
<dbReference type="Gene3D" id="3.40.50.720">
    <property type="entry name" value="NAD(P)-binding Rossmann-like Domain"/>
    <property type="match status" value="2"/>
</dbReference>
<evidence type="ECO:0000313" key="4">
    <source>
        <dbReference type="EMBL" id="ELZ02084.1"/>
    </source>
</evidence>
<dbReference type="Pfam" id="PF02826">
    <property type="entry name" value="2-Hacid_dh_C"/>
    <property type="match status" value="1"/>
</dbReference>
<dbReference type="InterPro" id="IPR006140">
    <property type="entry name" value="D-isomer_DH_NAD-bd"/>
</dbReference>